<dbReference type="OrthoDB" id="10313595at2759"/>
<keyword evidence="2" id="KW-0812">Transmembrane</keyword>
<evidence type="ECO:0000256" key="1">
    <source>
        <dbReference type="SAM" id="MobiDB-lite"/>
    </source>
</evidence>
<evidence type="ECO:0000313" key="3">
    <source>
        <dbReference type="EMBL" id="TEY52534.1"/>
    </source>
</evidence>
<dbReference type="EMBL" id="PHWZ01000255">
    <property type="protein sequence ID" value="TEY52534.1"/>
    <property type="molecule type" value="Genomic_DNA"/>
</dbReference>
<feature type="region of interest" description="Disordered" evidence="1">
    <location>
        <begin position="1"/>
        <end position="23"/>
    </location>
</feature>
<comment type="caution">
    <text evidence="3">The sequence shown here is derived from an EMBL/GenBank/DDBJ whole genome shotgun (WGS) entry which is preliminary data.</text>
</comment>
<sequence length="120" mass="13822">MATDHRSRTRNSMEGSMCAGRMKEETSRKGLLVGTMGHFMGILFTMSMAEEKRAREKVKWMRTRTLAMSLGNEKPKLKSRIVLNGAFMLRAKIYPPTILASQKYPFITNIFITYRLDKNI</sequence>
<gene>
    <name evidence="3" type="ORF">BOTCAL_0256g00110</name>
</gene>
<accession>A0A4Y8CWD1</accession>
<feature type="transmembrane region" description="Helical" evidence="2">
    <location>
        <begin position="31"/>
        <end position="49"/>
    </location>
</feature>
<evidence type="ECO:0000313" key="4">
    <source>
        <dbReference type="Proteomes" id="UP000297299"/>
    </source>
</evidence>
<keyword evidence="4" id="KW-1185">Reference proteome</keyword>
<name>A0A4Y8CWD1_9HELO</name>
<protein>
    <submittedName>
        <fullName evidence="3">Uncharacterized protein</fullName>
    </submittedName>
</protein>
<reference evidence="3 4" key="1">
    <citation type="submission" date="2017-11" db="EMBL/GenBank/DDBJ databases">
        <title>Comparative genomics of Botrytis spp.</title>
        <authorList>
            <person name="Valero-Jimenez C.A."/>
            <person name="Tapia P."/>
            <person name="Veloso J."/>
            <person name="Silva-Moreno E."/>
            <person name="Staats M."/>
            <person name="Valdes J.H."/>
            <person name="Van Kan J.A.L."/>
        </authorList>
    </citation>
    <scope>NUCLEOTIDE SEQUENCE [LARGE SCALE GENOMIC DNA]</scope>
    <source>
        <strain evidence="3 4">MUCL2830</strain>
    </source>
</reference>
<keyword evidence="2" id="KW-1133">Transmembrane helix</keyword>
<dbReference type="AlphaFoldDB" id="A0A4Y8CWD1"/>
<proteinExistence type="predicted"/>
<keyword evidence="2" id="KW-0472">Membrane</keyword>
<organism evidence="3 4">
    <name type="scientific">Botryotinia calthae</name>
    <dbReference type="NCBI Taxonomy" id="38488"/>
    <lineage>
        <taxon>Eukaryota</taxon>
        <taxon>Fungi</taxon>
        <taxon>Dikarya</taxon>
        <taxon>Ascomycota</taxon>
        <taxon>Pezizomycotina</taxon>
        <taxon>Leotiomycetes</taxon>
        <taxon>Helotiales</taxon>
        <taxon>Sclerotiniaceae</taxon>
        <taxon>Botryotinia</taxon>
    </lineage>
</organism>
<evidence type="ECO:0000256" key="2">
    <source>
        <dbReference type="SAM" id="Phobius"/>
    </source>
</evidence>
<dbReference type="Proteomes" id="UP000297299">
    <property type="component" value="Unassembled WGS sequence"/>
</dbReference>